<dbReference type="eggNOG" id="COG4949">
    <property type="taxonomic scope" value="Bacteria"/>
</dbReference>
<evidence type="ECO:0008006" key="4">
    <source>
        <dbReference type="Google" id="ProtNLM"/>
    </source>
</evidence>
<evidence type="ECO:0000313" key="2">
    <source>
        <dbReference type="EMBL" id="ADJ28559.1"/>
    </source>
</evidence>
<sequence length="430" mass="48419">MTIPVDHPQRLLLNHELHARLPESLAPPEQISHLVLSSDAEMVQQEREKLTEICLRFGHSIPVSKDNHFRIDLGPFRLQWEKHTEFTSYTFFRRGPFQEPFANTVIESVPQDWLTELPGQVLVAAHLAIYPRPEKPRDPDEIAAALFEGNAVTGARIGEGAGIAYADFRLHKDGFSRFIIKDISLTPRQAGRAVQRLLEIESYLIQALRTYPLARKTMPMLGHAEQELAQITEAIASATTEEESALLDQLTKLAASTESLASSIQYRITAAQAYYELVQRRINELRELRVEGMQTFREFCERRMGPAMHTCETVLRLQENLSRRIGRASELLRTRVNISLEHQNQQVLSSMAERAKLQLHLQETVEGLSVAAITYYVVGLVGYLARAAEAAGLPINPDLAIGISIPVVALSVALSVRKIRRMVTRNHNVD</sequence>
<protein>
    <recommendedName>
        <fullName evidence="4">Membrane-anchored protein</fullName>
    </recommendedName>
</protein>
<accession>D8K6N2</accession>
<dbReference type="Pfam" id="PF11902">
    <property type="entry name" value="DUF3422"/>
    <property type="match status" value="1"/>
</dbReference>
<dbReference type="Proteomes" id="UP000000393">
    <property type="component" value="Chromosome"/>
</dbReference>
<keyword evidence="1" id="KW-0472">Membrane</keyword>
<keyword evidence="1" id="KW-0812">Transmembrane</keyword>
<dbReference type="RefSeq" id="WP_013220651.1">
    <property type="nucleotide sequence ID" value="NC_014315.1"/>
</dbReference>
<dbReference type="KEGG" id="nwa:Nwat_1682"/>
<name>D8K6N2_NITWC</name>
<evidence type="ECO:0000313" key="3">
    <source>
        <dbReference type="Proteomes" id="UP000000393"/>
    </source>
</evidence>
<dbReference type="InterPro" id="IPR021830">
    <property type="entry name" value="DUF3422"/>
</dbReference>
<feature type="transmembrane region" description="Helical" evidence="1">
    <location>
        <begin position="399"/>
        <end position="416"/>
    </location>
</feature>
<dbReference type="AlphaFoldDB" id="D8K6N2"/>
<reference evidence="2 3" key="1">
    <citation type="submission" date="2010-06" db="EMBL/GenBank/DDBJ databases">
        <title>Complete sequence of chromosome of Nitrosococcus watsoni C-113.</title>
        <authorList>
            <consortium name="US DOE Joint Genome Institute"/>
            <person name="Lucas S."/>
            <person name="Copeland A."/>
            <person name="Lapidus A."/>
            <person name="Cheng J.-F."/>
            <person name="Bruce D."/>
            <person name="Goodwin L."/>
            <person name="Pitluck S."/>
            <person name="Malfatti S.A."/>
            <person name="Chain P.S.G."/>
            <person name="Land M."/>
            <person name="Hauser L."/>
            <person name="Kyrpides N."/>
            <person name="Ivanova N."/>
            <person name="Cambell M.A."/>
            <person name="Heidelberg J.F."/>
            <person name="Klotz M.G."/>
            <person name="Woyke T."/>
        </authorList>
    </citation>
    <scope>NUCLEOTIDE SEQUENCE [LARGE SCALE GENOMIC DNA]</scope>
    <source>
        <strain evidence="2 3">C-113</strain>
    </source>
</reference>
<evidence type="ECO:0000256" key="1">
    <source>
        <dbReference type="SAM" id="Phobius"/>
    </source>
</evidence>
<proteinExistence type="predicted"/>
<organism evidence="2 3">
    <name type="scientific">Nitrosococcus watsoni (strain C-113)</name>
    <dbReference type="NCBI Taxonomy" id="105559"/>
    <lineage>
        <taxon>Bacteria</taxon>
        <taxon>Pseudomonadati</taxon>
        <taxon>Pseudomonadota</taxon>
        <taxon>Gammaproteobacteria</taxon>
        <taxon>Chromatiales</taxon>
        <taxon>Chromatiaceae</taxon>
        <taxon>Nitrosococcus</taxon>
    </lineage>
</organism>
<gene>
    <name evidence="2" type="ordered locus">Nwat_1682</name>
</gene>
<dbReference type="STRING" id="105559.Nwat_1682"/>
<dbReference type="OrthoDB" id="9767470at2"/>
<dbReference type="EMBL" id="CP002086">
    <property type="protein sequence ID" value="ADJ28559.1"/>
    <property type="molecule type" value="Genomic_DNA"/>
</dbReference>
<keyword evidence="3" id="KW-1185">Reference proteome</keyword>
<keyword evidence="1" id="KW-1133">Transmembrane helix</keyword>
<dbReference type="HOGENOM" id="CLU_035873_0_0_6"/>